<comment type="caution">
    <text evidence="2">The sequence shown here is derived from an EMBL/GenBank/DDBJ whole genome shotgun (WGS) entry which is preliminary data.</text>
</comment>
<accession>A0A6A3QGU6</accession>
<evidence type="ECO:0000313" key="4">
    <source>
        <dbReference type="Proteomes" id="UP000437068"/>
    </source>
</evidence>
<keyword evidence="1" id="KW-0732">Signal</keyword>
<dbReference type="EMBL" id="QXGE01011115">
    <property type="protein sequence ID" value="KAE9259157.1"/>
    <property type="molecule type" value="Genomic_DNA"/>
</dbReference>
<sequence>MRSLRLLAGAVLAAVQVPDAAAGLDARHRELPVQPLRIPLEQPKVLGEHLVVASRHRAERAIHERREVDFPPLALEVPLNAGILRALVRGDSCQRRALRVVVRLLLERHGQVDHRHRL</sequence>
<feature type="chain" id="PRO_5036380431" description="RxLR effector protein" evidence="1">
    <location>
        <begin position="23"/>
        <end position="118"/>
    </location>
</feature>
<organism evidence="2 5">
    <name type="scientific">Phytophthora fragariae</name>
    <dbReference type="NCBI Taxonomy" id="53985"/>
    <lineage>
        <taxon>Eukaryota</taxon>
        <taxon>Sar</taxon>
        <taxon>Stramenopiles</taxon>
        <taxon>Oomycota</taxon>
        <taxon>Peronosporomycetes</taxon>
        <taxon>Peronosporales</taxon>
        <taxon>Peronosporaceae</taxon>
        <taxon>Phytophthora</taxon>
    </lineage>
</organism>
<feature type="signal peptide" evidence="1">
    <location>
        <begin position="1"/>
        <end position="22"/>
    </location>
</feature>
<evidence type="ECO:0008006" key="6">
    <source>
        <dbReference type="Google" id="ProtNLM"/>
    </source>
</evidence>
<evidence type="ECO:0000313" key="3">
    <source>
        <dbReference type="EMBL" id="KAE9259157.1"/>
    </source>
</evidence>
<reference evidence="4 5" key="1">
    <citation type="submission" date="2018-08" db="EMBL/GenBank/DDBJ databases">
        <title>Genomic investigation of the strawberry pathogen Phytophthora fragariae indicates pathogenicity is determined by transcriptional variation in three key races.</title>
        <authorList>
            <person name="Adams T.M."/>
            <person name="Armitage A.D."/>
            <person name="Sobczyk M.K."/>
            <person name="Bates H.J."/>
            <person name="Dunwell J.M."/>
            <person name="Nellist C.F."/>
            <person name="Harrison R.J."/>
        </authorList>
    </citation>
    <scope>NUCLEOTIDE SEQUENCE [LARGE SCALE GENOMIC DNA]</scope>
    <source>
        <strain evidence="3 4">A4</strain>
        <strain evidence="2 5">NOV-5</strain>
    </source>
</reference>
<feature type="non-terminal residue" evidence="2">
    <location>
        <position position="118"/>
    </location>
</feature>
<evidence type="ECO:0000256" key="1">
    <source>
        <dbReference type="SAM" id="SignalP"/>
    </source>
</evidence>
<proteinExistence type="predicted"/>
<evidence type="ECO:0000313" key="5">
    <source>
        <dbReference type="Proteomes" id="UP000440732"/>
    </source>
</evidence>
<protein>
    <recommendedName>
        <fullName evidence="6">RxLR effector protein</fullName>
    </recommendedName>
</protein>
<dbReference type="AlphaFoldDB" id="A0A6A3QGU6"/>
<name>A0A6A3QGU6_9STRA</name>
<dbReference type="Proteomes" id="UP000437068">
    <property type="component" value="Unassembled WGS sequence"/>
</dbReference>
<dbReference type="Proteomes" id="UP000440732">
    <property type="component" value="Unassembled WGS sequence"/>
</dbReference>
<evidence type="ECO:0000313" key="2">
    <source>
        <dbReference type="EMBL" id="KAE9075829.1"/>
    </source>
</evidence>
<gene>
    <name evidence="3" type="ORF">PF001_g33123</name>
    <name evidence="2" type="ORF">PF006_g28252</name>
</gene>
<dbReference type="EMBL" id="QXGA01004153">
    <property type="protein sequence ID" value="KAE9075829.1"/>
    <property type="molecule type" value="Genomic_DNA"/>
</dbReference>